<dbReference type="EMBL" id="QQAZ01000002">
    <property type="protein sequence ID" value="RDI54497.1"/>
    <property type="molecule type" value="Genomic_DNA"/>
</dbReference>
<keyword evidence="2" id="KW-1185">Reference proteome</keyword>
<gene>
    <name evidence="1" type="ORF">DFR68_102625</name>
</gene>
<dbReference type="InterPro" id="IPR025350">
    <property type="entry name" value="DUF4254"/>
</dbReference>
<sequence>MNRQPCEPGASRITPAAWTGRRPLLVEGAAASPGRLPSARDLLHSMRDDAAPRIGDAAEHPLAHWGHLLAEMHRARLTGDTGKVTGYARATLIHDIDVWTEQHIPQHRHGVALHTETLGSVIDHLAETQVRATIALTSTEGSAEPRVHAAWHRLAELADGYNDLIAQVTDGVRRLPVPREADW</sequence>
<reference evidence="1 2" key="1">
    <citation type="submission" date="2018-07" db="EMBL/GenBank/DDBJ databases">
        <title>Genomic Encyclopedia of Type Strains, Phase IV (KMG-IV): sequencing the most valuable type-strain genomes for metagenomic binning, comparative biology and taxonomic classification.</title>
        <authorList>
            <person name="Goeker M."/>
        </authorList>
    </citation>
    <scope>NUCLEOTIDE SEQUENCE [LARGE SCALE GENOMIC DNA]</scope>
    <source>
        <strain evidence="1 2">DSM 44952</strain>
    </source>
</reference>
<protein>
    <submittedName>
        <fullName evidence="1">Uncharacterized protein DUF4254</fullName>
    </submittedName>
</protein>
<dbReference type="Pfam" id="PF14063">
    <property type="entry name" value="DUF4254"/>
    <property type="match status" value="1"/>
</dbReference>
<dbReference type="RefSeq" id="WP_246010816.1">
    <property type="nucleotide sequence ID" value="NZ_QQAZ01000002.1"/>
</dbReference>
<organism evidence="1 2">
    <name type="scientific">Nocardia mexicana</name>
    <dbReference type="NCBI Taxonomy" id="279262"/>
    <lineage>
        <taxon>Bacteria</taxon>
        <taxon>Bacillati</taxon>
        <taxon>Actinomycetota</taxon>
        <taxon>Actinomycetes</taxon>
        <taxon>Mycobacteriales</taxon>
        <taxon>Nocardiaceae</taxon>
        <taxon>Nocardia</taxon>
    </lineage>
</organism>
<dbReference type="Proteomes" id="UP000255355">
    <property type="component" value="Unassembled WGS sequence"/>
</dbReference>
<name>A0A370HCR2_9NOCA</name>
<dbReference type="AlphaFoldDB" id="A0A370HCR2"/>
<proteinExistence type="predicted"/>
<comment type="caution">
    <text evidence="1">The sequence shown here is derived from an EMBL/GenBank/DDBJ whole genome shotgun (WGS) entry which is preliminary data.</text>
</comment>
<dbReference type="STRING" id="1210089.GCA_001613165_04816"/>
<evidence type="ECO:0000313" key="1">
    <source>
        <dbReference type="EMBL" id="RDI54497.1"/>
    </source>
</evidence>
<evidence type="ECO:0000313" key="2">
    <source>
        <dbReference type="Proteomes" id="UP000255355"/>
    </source>
</evidence>
<accession>A0A370HCR2</accession>